<dbReference type="PROSITE" id="PS00639">
    <property type="entry name" value="THIOL_PROTEASE_HIS"/>
    <property type="match status" value="1"/>
</dbReference>
<dbReference type="InterPro" id="IPR000668">
    <property type="entry name" value="Peptidase_C1A_C"/>
</dbReference>
<dbReference type="SUPFAM" id="SSF54001">
    <property type="entry name" value="Cysteine proteinases"/>
    <property type="match status" value="1"/>
</dbReference>
<dbReference type="InterPro" id="IPR013128">
    <property type="entry name" value="Peptidase_C1A"/>
</dbReference>
<dbReference type="InterPro" id="IPR039417">
    <property type="entry name" value="Peptidase_C1A_papain-like"/>
</dbReference>
<feature type="signal peptide" evidence="4">
    <location>
        <begin position="1"/>
        <end position="20"/>
    </location>
</feature>
<accession>A0A7S1M4B6</accession>
<evidence type="ECO:0000256" key="2">
    <source>
        <dbReference type="ARBA" id="ARBA00023145"/>
    </source>
</evidence>
<dbReference type="GO" id="GO:0006508">
    <property type="term" value="P:proteolysis"/>
    <property type="evidence" value="ECO:0007669"/>
    <property type="project" value="InterPro"/>
</dbReference>
<organism evidence="7">
    <name type="scientific">Alexandrium catenella</name>
    <name type="common">Red tide dinoflagellate</name>
    <name type="synonym">Gonyaulax catenella</name>
    <dbReference type="NCBI Taxonomy" id="2925"/>
    <lineage>
        <taxon>Eukaryota</taxon>
        <taxon>Sar</taxon>
        <taxon>Alveolata</taxon>
        <taxon>Dinophyceae</taxon>
        <taxon>Gonyaulacales</taxon>
        <taxon>Pyrocystaceae</taxon>
        <taxon>Alexandrium</taxon>
    </lineage>
</organism>
<dbReference type="InterPro" id="IPR025660">
    <property type="entry name" value="Pept_his_AS"/>
</dbReference>
<feature type="domain" description="Peptidase C1A papain C-terminal" evidence="5">
    <location>
        <begin position="115"/>
        <end position="330"/>
    </location>
</feature>
<dbReference type="InterPro" id="IPR038765">
    <property type="entry name" value="Papain-like_cys_pep_sf"/>
</dbReference>
<dbReference type="SMART" id="SM00848">
    <property type="entry name" value="Inhibitor_I29"/>
    <property type="match status" value="1"/>
</dbReference>
<protein>
    <submittedName>
        <fullName evidence="7">Uncharacterized protein</fullName>
    </submittedName>
</protein>
<dbReference type="AlphaFoldDB" id="A0A7S1M4B6"/>
<dbReference type="PRINTS" id="PR00705">
    <property type="entry name" value="PAPAIN"/>
</dbReference>
<comment type="similarity">
    <text evidence="1">Belongs to the peptidase C1 family.</text>
</comment>
<evidence type="ECO:0000256" key="1">
    <source>
        <dbReference type="ARBA" id="ARBA00008455"/>
    </source>
</evidence>
<dbReference type="Pfam" id="PF00112">
    <property type="entry name" value="Peptidase_C1"/>
    <property type="match status" value="1"/>
</dbReference>
<dbReference type="FunFam" id="3.90.70.10:FF:000039">
    <property type="entry name" value="Cysteine proteinase 2, putative"/>
    <property type="match status" value="1"/>
</dbReference>
<dbReference type="EMBL" id="HBGE01029271">
    <property type="protein sequence ID" value="CAD9121672.1"/>
    <property type="molecule type" value="Transcribed_RNA"/>
</dbReference>
<name>A0A7S1M4B6_ALECA</name>
<evidence type="ECO:0000256" key="4">
    <source>
        <dbReference type="SAM" id="SignalP"/>
    </source>
</evidence>
<gene>
    <name evidence="7" type="ORF">ACAT0790_LOCUS17574</name>
</gene>
<dbReference type="InterPro" id="IPR013201">
    <property type="entry name" value="Prot_inhib_I29"/>
</dbReference>
<keyword evidence="3" id="KW-1015">Disulfide bond</keyword>
<dbReference type="PANTHER" id="PTHR12411">
    <property type="entry name" value="CYSTEINE PROTEASE FAMILY C1-RELATED"/>
    <property type="match status" value="1"/>
</dbReference>
<keyword evidence="2" id="KW-0865">Zymogen</keyword>
<dbReference type="SMART" id="SM00645">
    <property type="entry name" value="Pept_C1"/>
    <property type="match status" value="1"/>
</dbReference>
<sequence>MVRSVVALAAPLLLGRFSAAEHGPSAVEEAFQGFIRKYSRQYSSKEEEQQRFAIFNKSYAYVHAENAKGLSYTVALNEFADQTPDEFQAGRLGLASKVWSGLPHLGTHRYSGAKLAASVDWTGKGAVTPPKNQKQCGSCWAFSITGALEGAWQIASGHLVSLSEQQLVDCAKDGNNGCHGGDMDAGFQFLQKHASCTEESYSYEAKDGECRQNACETAIPSGSVTGFKDVDADDEQALMEAVSKQPVSVAIEADQQAFQMYSSGVLTKTCGDKLDHGVLLVGYGTENGKDYWKVKNSWGAHWGDSGYVRIQRGAKGHGKCGIQSMPSYPVVRKPEQSSSVVTTASPTPALTERLHVVV</sequence>
<dbReference type="CDD" id="cd02248">
    <property type="entry name" value="Peptidase_C1A"/>
    <property type="match status" value="1"/>
</dbReference>
<feature type="domain" description="Cathepsin propeptide inhibitor" evidence="6">
    <location>
        <begin position="31"/>
        <end position="87"/>
    </location>
</feature>
<proteinExistence type="inferred from homology"/>
<evidence type="ECO:0000256" key="3">
    <source>
        <dbReference type="ARBA" id="ARBA00023157"/>
    </source>
</evidence>
<dbReference type="Gene3D" id="3.90.70.10">
    <property type="entry name" value="Cysteine proteinases"/>
    <property type="match status" value="1"/>
</dbReference>
<keyword evidence="4" id="KW-0732">Signal</keyword>
<reference evidence="7" key="1">
    <citation type="submission" date="2021-01" db="EMBL/GenBank/DDBJ databases">
        <authorList>
            <person name="Corre E."/>
            <person name="Pelletier E."/>
            <person name="Niang G."/>
            <person name="Scheremetjew M."/>
            <person name="Finn R."/>
            <person name="Kale V."/>
            <person name="Holt S."/>
            <person name="Cochrane G."/>
            <person name="Meng A."/>
            <person name="Brown T."/>
            <person name="Cohen L."/>
        </authorList>
    </citation>
    <scope>NUCLEOTIDE SEQUENCE</scope>
    <source>
        <strain evidence="7">OF101</strain>
    </source>
</reference>
<dbReference type="Pfam" id="PF08246">
    <property type="entry name" value="Inhibitor_I29"/>
    <property type="match status" value="1"/>
</dbReference>
<dbReference type="GO" id="GO:0008234">
    <property type="term" value="F:cysteine-type peptidase activity"/>
    <property type="evidence" value="ECO:0007669"/>
    <property type="project" value="InterPro"/>
</dbReference>
<evidence type="ECO:0000259" key="6">
    <source>
        <dbReference type="SMART" id="SM00848"/>
    </source>
</evidence>
<evidence type="ECO:0000313" key="7">
    <source>
        <dbReference type="EMBL" id="CAD9121672.1"/>
    </source>
</evidence>
<feature type="chain" id="PRO_5031470754" evidence="4">
    <location>
        <begin position="21"/>
        <end position="358"/>
    </location>
</feature>
<evidence type="ECO:0000259" key="5">
    <source>
        <dbReference type="SMART" id="SM00645"/>
    </source>
</evidence>